<keyword evidence="2" id="KW-1185">Reference proteome</keyword>
<dbReference type="OrthoDB" id="5386595at2759"/>
<evidence type="ECO:0000313" key="1">
    <source>
        <dbReference type="EMBL" id="KAH6874712.1"/>
    </source>
</evidence>
<dbReference type="EMBL" id="JAGPYM010000037">
    <property type="protein sequence ID" value="KAH6874712.1"/>
    <property type="molecule type" value="Genomic_DNA"/>
</dbReference>
<proteinExistence type="predicted"/>
<evidence type="ECO:0000313" key="2">
    <source>
        <dbReference type="Proteomes" id="UP000777438"/>
    </source>
</evidence>
<dbReference type="AlphaFoldDB" id="A0A9P8VSY4"/>
<reference evidence="1 2" key="1">
    <citation type="journal article" date="2021" name="Nat. Commun.">
        <title>Genetic determinants of endophytism in the Arabidopsis root mycobiome.</title>
        <authorList>
            <person name="Mesny F."/>
            <person name="Miyauchi S."/>
            <person name="Thiergart T."/>
            <person name="Pickel B."/>
            <person name="Atanasova L."/>
            <person name="Karlsson M."/>
            <person name="Huettel B."/>
            <person name="Barry K.W."/>
            <person name="Haridas S."/>
            <person name="Chen C."/>
            <person name="Bauer D."/>
            <person name="Andreopoulos W."/>
            <person name="Pangilinan J."/>
            <person name="LaButti K."/>
            <person name="Riley R."/>
            <person name="Lipzen A."/>
            <person name="Clum A."/>
            <person name="Drula E."/>
            <person name="Henrissat B."/>
            <person name="Kohler A."/>
            <person name="Grigoriev I.V."/>
            <person name="Martin F.M."/>
            <person name="Hacquard S."/>
        </authorList>
    </citation>
    <scope>NUCLEOTIDE SEQUENCE [LARGE SCALE GENOMIC DNA]</scope>
    <source>
        <strain evidence="1 2">MPI-CAGE-CH-0241</strain>
    </source>
</reference>
<organism evidence="1 2">
    <name type="scientific">Thelonectria olida</name>
    <dbReference type="NCBI Taxonomy" id="1576542"/>
    <lineage>
        <taxon>Eukaryota</taxon>
        <taxon>Fungi</taxon>
        <taxon>Dikarya</taxon>
        <taxon>Ascomycota</taxon>
        <taxon>Pezizomycotina</taxon>
        <taxon>Sordariomycetes</taxon>
        <taxon>Hypocreomycetidae</taxon>
        <taxon>Hypocreales</taxon>
        <taxon>Nectriaceae</taxon>
        <taxon>Thelonectria</taxon>
    </lineage>
</organism>
<accession>A0A9P8VSY4</accession>
<comment type="caution">
    <text evidence="1">The sequence shown here is derived from an EMBL/GenBank/DDBJ whole genome shotgun (WGS) entry which is preliminary data.</text>
</comment>
<gene>
    <name evidence="1" type="ORF">B0T10DRAFT_585891</name>
</gene>
<protein>
    <submittedName>
        <fullName evidence="1">Uncharacterized protein</fullName>
    </submittedName>
</protein>
<sequence length="372" mass="42908">MISALDKTRMEVRRQIISLTNRVNAPSSDVRQSCPQEELAFLENRFAEALSDVIVLRFQKNQILGECADVIKRMDKRAEVDDWGAHIMALVRHYQTPEAARLHLFKPVDQVQQERFRELVLDKYEAIKVDKGLDFTMAWCCIEGRWKRGCEVSVAHLVPADSGEANAIHVLGDARCEDTETHLLAPANGIPVSHYFREALESGRIVLQPVENSEDIKVIVLGKGEMDSSLKEYHGQPLKFKNNFRPSKLYMYFHFISTIIQLQRHNEKGWWRQYMTADVRRCWGVPGLGLRKSTLRVLAQHVGHMNLNEAKELLGLGKDEVEEVEPASQNWRVKEQRREVCEVLSLVMVRPIVKDLKSEEWDVLGEHDVRYQ</sequence>
<name>A0A9P8VSY4_9HYPO</name>
<dbReference type="Proteomes" id="UP000777438">
    <property type="component" value="Unassembled WGS sequence"/>
</dbReference>